<dbReference type="InterPro" id="IPR008811">
    <property type="entry name" value="Glycosyl_hydrolases_36"/>
</dbReference>
<dbReference type="EMBL" id="VDCV01000016">
    <property type="protein sequence ID" value="KAB5519003.1"/>
    <property type="molecule type" value="Genomic_DNA"/>
</dbReference>
<dbReference type="PANTHER" id="PTHR31268">
    <property type="match status" value="1"/>
</dbReference>
<evidence type="ECO:0000256" key="1">
    <source>
        <dbReference type="ARBA" id="ARBA00023277"/>
    </source>
</evidence>
<reference evidence="3" key="1">
    <citation type="journal article" date="2019" name="Gigascience">
        <title>De novo genome assembly of the endangered Acer yangbiense, a plant species with extremely small populations endemic to Yunnan Province, China.</title>
        <authorList>
            <person name="Yang J."/>
            <person name="Wariss H.M."/>
            <person name="Tao L."/>
            <person name="Zhang R."/>
            <person name="Yun Q."/>
            <person name="Hollingsworth P."/>
            <person name="Dao Z."/>
            <person name="Luo G."/>
            <person name="Guo H."/>
            <person name="Ma Y."/>
            <person name="Sun W."/>
        </authorList>
    </citation>
    <scope>NUCLEOTIDE SEQUENCE [LARGE SCALE GENOMIC DNA]</scope>
    <source>
        <strain evidence="3">cv. br00</strain>
    </source>
</reference>
<organism evidence="2 3">
    <name type="scientific">Salix brachista</name>
    <dbReference type="NCBI Taxonomy" id="2182728"/>
    <lineage>
        <taxon>Eukaryota</taxon>
        <taxon>Viridiplantae</taxon>
        <taxon>Streptophyta</taxon>
        <taxon>Embryophyta</taxon>
        <taxon>Tracheophyta</taxon>
        <taxon>Spermatophyta</taxon>
        <taxon>Magnoliopsida</taxon>
        <taxon>eudicotyledons</taxon>
        <taxon>Gunneridae</taxon>
        <taxon>Pentapetalae</taxon>
        <taxon>rosids</taxon>
        <taxon>fabids</taxon>
        <taxon>Malpighiales</taxon>
        <taxon>Salicaceae</taxon>
        <taxon>Saliceae</taxon>
        <taxon>Salix</taxon>
    </lineage>
</organism>
<gene>
    <name evidence="2" type="ORF">DKX38_023322</name>
</gene>
<comment type="caution">
    <text evidence="2">The sequence shown here is derived from an EMBL/GenBank/DDBJ whole genome shotgun (WGS) entry which is preliminary data.</text>
</comment>
<keyword evidence="1" id="KW-0119">Carbohydrate metabolism</keyword>
<dbReference type="Proteomes" id="UP000326939">
    <property type="component" value="Chromosome 16"/>
</dbReference>
<dbReference type="Pfam" id="PF05691">
    <property type="entry name" value="Raffinose_syn"/>
    <property type="match status" value="1"/>
</dbReference>
<sequence length="288" mass="32312">MNLVMDWKDGDAFAPLFCDQVSAGRYVLKKREDTSTPKKIENDKNIMFHTLSTTPLNLIMNMTSMALLTRPQKPNSCFSSSSSTFLPHCNIQSLRFLPHRSLLRPNKNNCYKWKHSMFISTKPLLKNGTLTLHGHEAITGVPDNVFLTPLTDSSAFLGATSSQSSSRHVFKLGVIQDVRLLSLFRFKVWWMIPRVGNSGSDIPIETQMLLLEARKGPDLDKPDDPPSYTVFLPLLDGEFRGSLQGNSSNELELCLESGDPAVVTSESIRAVFVNYGKHPFDLMKESMK</sequence>
<evidence type="ECO:0008006" key="4">
    <source>
        <dbReference type="Google" id="ProtNLM"/>
    </source>
</evidence>
<protein>
    <recommendedName>
        <fullName evidence="4">Galactinol--sucrose galactosyltransferase</fullName>
    </recommendedName>
</protein>
<proteinExistence type="predicted"/>
<accession>A0A5N5JNZ6</accession>
<evidence type="ECO:0000313" key="3">
    <source>
        <dbReference type="Proteomes" id="UP000326939"/>
    </source>
</evidence>
<keyword evidence="3" id="KW-1185">Reference proteome</keyword>
<dbReference type="AlphaFoldDB" id="A0A5N5JNZ6"/>
<name>A0A5N5JNZ6_9ROSI</name>
<dbReference type="PANTHER" id="PTHR31268:SF26">
    <property type="entry name" value="GALACTINOL--SUCROSE GALACTOSYLTRANSFERASE"/>
    <property type="match status" value="1"/>
</dbReference>
<evidence type="ECO:0000313" key="2">
    <source>
        <dbReference type="EMBL" id="KAB5519003.1"/>
    </source>
</evidence>